<sequence>MLVDPLEPPKFKHKRVPKASGSPPVPVMHSPPRPVTAKDQQDFNIPLCISNWRNPKGYTIPLDKRLAADERGLQDVQINDNFAKLSEALYVAELRRQRKFCCHEVYKSIEYNLNLVLCGPGYNGGDGLVAPRHLYHFGYKLFVGYPKRTPKTLYTGLVTQLESLSIPFLLVEELPQNLADDFGLIVDAMFGFSFHGSMSPSKIGFRRSDFVEQEKCGKRSLKSLAQTGKDRESKRT</sequence>
<keyword evidence="5" id="KW-1185">Reference proteome</keyword>
<dbReference type="EMBL" id="JAGGNH010000133">
    <property type="protein sequence ID" value="KAJ0959920.1"/>
    <property type="molecule type" value="Genomic_DNA"/>
</dbReference>
<dbReference type="Pfam" id="PF03853">
    <property type="entry name" value="YjeF_N"/>
    <property type="match status" value="1"/>
</dbReference>
<dbReference type="Proteomes" id="UP001085076">
    <property type="component" value="Unassembled WGS sequence"/>
</dbReference>
<dbReference type="AlphaFoldDB" id="A0A9D5BSS6"/>
<evidence type="ECO:0000259" key="3">
    <source>
        <dbReference type="PROSITE" id="PS51385"/>
    </source>
</evidence>
<dbReference type="PROSITE" id="PS51385">
    <property type="entry name" value="YJEF_N"/>
    <property type="match status" value="1"/>
</dbReference>
<comment type="caution">
    <text evidence="4">The sequence shown here is derived from an EMBL/GenBank/DDBJ whole genome shotgun (WGS) entry which is preliminary data.</text>
</comment>
<gene>
    <name evidence="4" type="ORF">J5N97_000321</name>
</gene>
<dbReference type="InterPro" id="IPR004015">
    <property type="entry name" value="SKI-int_prot_SKIP_SNW-dom"/>
</dbReference>
<evidence type="ECO:0000256" key="2">
    <source>
        <dbReference type="SAM" id="MobiDB-lite"/>
    </source>
</evidence>
<accession>A0A9D5BSS6</accession>
<name>A0A9D5BSS6_9LILI</name>
<dbReference type="InterPro" id="IPR004443">
    <property type="entry name" value="YjeF_N_dom"/>
</dbReference>
<comment type="similarity">
    <text evidence="1">Belongs to the SNW family.</text>
</comment>
<dbReference type="Gene3D" id="3.40.50.10260">
    <property type="entry name" value="YjeF N-terminal domain"/>
    <property type="match status" value="1"/>
</dbReference>
<feature type="domain" description="YjeF N-terminal" evidence="3">
    <location>
        <begin position="59"/>
        <end position="236"/>
    </location>
</feature>
<evidence type="ECO:0000313" key="5">
    <source>
        <dbReference type="Proteomes" id="UP001085076"/>
    </source>
</evidence>
<dbReference type="OrthoDB" id="10064708at2759"/>
<dbReference type="GO" id="GO:0000398">
    <property type="term" value="P:mRNA splicing, via spliceosome"/>
    <property type="evidence" value="ECO:0007669"/>
    <property type="project" value="InterPro"/>
</dbReference>
<proteinExistence type="inferred from homology"/>
<protein>
    <recommendedName>
        <fullName evidence="3">YjeF N-terminal domain-containing protein</fullName>
    </recommendedName>
</protein>
<dbReference type="GO" id="GO:0005681">
    <property type="term" value="C:spliceosomal complex"/>
    <property type="evidence" value="ECO:0007669"/>
    <property type="project" value="InterPro"/>
</dbReference>
<dbReference type="SUPFAM" id="SSF64153">
    <property type="entry name" value="YjeF N-terminal domain-like"/>
    <property type="match status" value="1"/>
</dbReference>
<dbReference type="InterPro" id="IPR036652">
    <property type="entry name" value="YjeF_N_dom_sf"/>
</dbReference>
<feature type="region of interest" description="Disordered" evidence="2">
    <location>
        <begin position="1"/>
        <end position="31"/>
    </location>
</feature>
<dbReference type="PANTHER" id="PTHR12096">
    <property type="entry name" value="NUCLEAR PROTEIN SKIP-RELATED"/>
    <property type="match status" value="1"/>
</dbReference>
<dbReference type="Pfam" id="PF02731">
    <property type="entry name" value="SKIP_SNW"/>
    <property type="match status" value="1"/>
</dbReference>
<dbReference type="InterPro" id="IPR017862">
    <property type="entry name" value="SKI-int_prot_SKIP"/>
</dbReference>
<evidence type="ECO:0000256" key="1">
    <source>
        <dbReference type="ARBA" id="ARBA00010197"/>
    </source>
</evidence>
<evidence type="ECO:0000313" key="4">
    <source>
        <dbReference type="EMBL" id="KAJ0959920.1"/>
    </source>
</evidence>
<organism evidence="4 5">
    <name type="scientific">Dioscorea zingiberensis</name>
    <dbReference type="NCBI Taxonomy" id="325984"/>
    <lineage>
        <taxon>Eukaryota</taxon>
        <taxon>Viridiplantae</taxon>
        <taxon>Streptophyta</taxon>
        <taxon>Embryophyta</taxon>
        <taxon>Tracheophyta</taxon>
        <taxon>Spermatophyta</taxon>
        <taxon>Magnoliopsida</taxon>
        <taxon>Liliopsida</taxon>
        <taxon>Dioscoreales</taxon>
        <taxon>Dioscoreaceae</taxon>
        <taxon>Dioscorea</taxon>
    </lineage>
</organism>
<reference evidence="4 5" key="1">
    <citation type="journal article" date="2022" name="Hortic Res">
        <title>The genome of Dioscorea zingiberensis sheds light on the biosynthesis, origin and evolution of the medicinally important diosgenin saponins.</title>
        <authorList>
            <person name="Li Y."/>
            <person name="Tan C."/>
            <person name="Li Z."/>
            <person name="Guo J."/>
            <person name="Li S."/>
            <person name="Chen X."/>
            <person name="Wang C."/>
            <person name="Dai X."/>
            <person name="Yang H."/>
            <person name="Song W."/>
            <person name="Hou L."/>
            <person name="Xu J."/>
            <person name="Tong Z."/>
            <person name="Xu A."/>
            <person name="Yuan X."/>
            <person name="Wang W."/>
            <person name="Yang Q."/>
            <person name="Chen L."/>
            <person name="Sun Z."/>
            <person name="Wang K."/>
            <person name="Pan B."/>
            <person name="Chen J."/>
            <person name="Bao Y."/>
            <person name="Liu F."/>
            <person name="Qi X."/>
            <person name="Gang D.R."/>
            <person name="Wen J."/>
            <person name="Li J."/>
        </authorList>
    </citation>
    <scope>NUCLEOTIDE SEQUENCE [LARGE SCALE GENOMIC DNA]</scope>
    <source>
        <strain evidence="4">Dzin_1.0</strain>
    </source>
</reference>